<name>A0ABD0PMU3_CIRMR</name>
<proteinExistence type="predicted"/>
<organism evidence="1 2">
    <name type="scientific">Cirrhinus mrigala</name>
    <name type="common">Mrigala</name>
    <dbReference type="NCBI Taxonomy" id="683832"/>
    <lineage>
        <taxon>Eukaryota</taxon>
        <taxon>Metazoa</taxon>
        <taxon>Chordata</taxon>
        <taxon>Craniata</taxon>
        <taxon>Vertebrata</taxon>
        <taxon>Euteleostomi</taxon>
        <taxon>Actinopterygii</taxon>
        <taxon>Neopterygii</taxon>
        <taxon>Teleostei</taxon>
        <taxon>Ostariophysi</taxon>
        <taxon>Cypriniformes</taxon>
        <taxon>Cyprinidae</taxon>
        <taxon>Labeoninae</taxon>
        <taxon>Labeonini</taxon>
        <taxon>Cirrhinus</taxon>
    </lineage>
</organism>
<comment type="caution">
    <text evidence="1">The sequence shown here is derived from an EMBL/GenBank/DDBJ whole genome shotgun (WGS) entry which is preliminary data.</text>
</comment>
<dbReference type="InterPro" id="IPR026983">
    <property type="entry name" value="DHC"/>
</dbReference>
<accession>A0ABD0PMU3</accession>
<keyword evidence="2" id="KW-1185">Reference proteome</keyword>
<sequence length="126" mass="14835">VEVMKGNVESRVQVYLQDLQKFRARWDQLKPGHDLIESGDHETLQRCVQNIRDRRAEFDELESTRKKLMCVTSPLEDCEHFNLSPPDVSLATDTLRDLQECSEMWELYEEFQQGLDGNAEQDWISF</sequence>
<feature type="non-terminal residue" evidence="1">
    <location>
        <position position="1"/>
    </location>
</feature>
<feature type="non-terminal residue" evidence="1">
    <location>
        <position position="126"/>
    </location>
</feature>
<evidence type="ECO:0000313" key="2">
    <source>
        <dbReference type="Proteomes" id="UP001529510"/>
    </source>
</evidence>
<dbReference type="EMBL" id="JAMKFB020000015">
    <property type="protein sequence ID" value="KAL0175179.1"/>
    <property type="molecule type" value="Genomic_DNA"/>
</dbReference>
<dbReference type="PANTHER" id="PTHR46532">
    <property type="entry name" value="MALE FERTILITY FACTOR KL5"/>
    <property type="match status" value="1"/>
</dbReference>
<protein>
    <submittedName>
        <fullName evidence="1">Uncharacterized protein</fullName>
    </submittedName>
</protein>
<dbReference type="Proteomes" id="UP001529510">
    <property type="component" value="Unassembled WGS sequence"/>
</dbReference>
<evidence type="ECO:0000313" key="1">
    <source>
        <dbReference type="EMBL" id="KAL0175179.1"/>
    </source>
</evidence>
<dbReference type="AlphaFoldDB" id="A0ABD0PMU3"/>
<dbReference type="PANTHER" id="PTHR46532:SF15">
    <property type="entry name" value="CYTOPLASMIC DYNEIN 2 HEAVY CHAIN 1"/>
    <property type="match status" value="1"/>
</dbReference>
<gene>
    <name evidence="1" type="ORF">M9458_031147</name>
</gene>
<reference evidence="1 2" key="1">
    <citation type="submission" date="2024-05" db="EMBL/GenBank/DDBJ databases">
        <title>Genome sequencing and assembly of Indian major carp, Cirrhinus mrigala (Hamilton, 1822).</title>
        <authorList>
            <person name="Mohindra V."/>
            <person name="Chowdhury L.M."/>
            <person name="Lal K."/>
            <person name="Jena J.K."/>
        </authorList>
    </citation>
    <scope>NUCLEOTIDE SEQUENCE [LARGE SCALE GENOMIC DNA]</scope>
    <source>
        <strain evidence="1">CM1030</strain>
        <tissue evidence="1">Blood</tissue>
    </source>
</reference>